<evidence type="ECO:0000313" key="3">
    <source>
        <dbReference type="WBParaSite" id="ACRNAN_scaffold8347.g12362.t1"/>
    </source>
</evidence>
<feature type="signal peptide" evidence="1">
    <location>
        <begin position="1"/>
        <end position="19"/>
    </location>
</feature>
<protein>
    <submittedName>
        <fullName evidence="3">Uncharacterized protein</fullName>
    </submittedName>
</protein>
<evidence type="ECO:0000313" key="2">
    <source>
        <dbReference type="Proteomes" id="UP000887540"/>
    </source>
</evidence>
<accession>A0A914EJH7</accession>
<dbReference type="AlphaFoldDB" id="A0A914EJH7"/>
<sequence>MSKILGIFIISTFLFLVNGQLCDNGQIVEISQGKSCLFGYHFDGPIERGTWRTIWWIKSGGQVTDCNSYCVYLGHHSGYCKPSQSEDVSTWCPGKSTCTCA</sequence>
<feature type="chain" id="PRO_5037678567" evidence="1">
    <location>
        <begin position="20"/>
        <end position="101"/>
    </location>
</feature>
<keyword evidence="2" id="KW-1185">Reference proteome</keyword>
<dbReference type="Proteomes" id="UP000887540">
    <property type="component" value="Unplaced"/>
</dbReference>
<name>A0A914EJH7_9BILA</name>
<organism evidence="2 3">
    <name type="scientific">Acrobeloides nanus</name>
    <dbReference type="NCBI Taxonomy" id="290746"/>
    <lineage>
        <taxon>Eukaryota</taxon>
        <taxon>Metazoa</taxon>
        <taxon>Ecdysozoa</taxon>
        <taxon>Nematoda</taxon>
        <taxon>Chromadorea</taxon>
        <taxon>Rhabditida</taxon>
        <taxon>Tylenchina</taxon>
        <taxon>Cephalobomorpha</taxon>
        <taxon>Cephaloboidea</taxon>
        <taxon>Cephalobidae</taxon>
        <taxon>Acrobeloides</taxon>
    </lineage>
</organism>
<proteinExistence type="predicted"/>
<dbReference type="WBParaSite" id="ACRNAN_scaffold8347.g12362.t1">
    <property type="protein sequence ID" value="ACRNAN_scaffold8347.g12362.t1"/>
    <property type="gene ID" value="ACRNAN_scaffold8347.g12362"/>
</dbReference>
<reference evidence="3" key="1">
    <citation type="submission" date="2022-11" db="UniProtKB">
        <authorList>
            <consortium name="WormBaseParasite"/>
        </authorList>
    </citation>
    <scope>IDENTIFICATION</scope>
</reference>
<evidence type="ECO:0000256" key="1">
    <source>
        <dbReference type="SAM" id="SignalP"/>
    </source>
</evidence>
<keyword evidence="1" id="KW-0732">Signal</keyword>